<feature type="region of interest" description="Disordered" evidence="1">
    <location>
        <begin position="81"/>
        <end position="121"/>
    </location>
</feature>
<dbReference type="Proteomes" id="UP000078200">
    <property type="component" value="Unassembled WGS sequence"/>
</dbReference>
<sequence>MCNSFNKEEGKAMHVKQRRHKLKTLPYLFKLQLKKNFHFTYATNLHNNVIENSSAETWKGLNADTDDGEDLSGSVREAVTALSTKTTTGERRAEKKPGAAPPTRISANNLKDGWHLSSEGSSSDHQHIRFEILAGGGSCQTYRDPKRTNWIRENKM</sequence>
<organism evidence="2 3">
    <name type="scientific">Glossina austeni</name>
    <name type="common">Savannah tsetse fly</name>
    <dbReference type="NCBI Taxonomy" id="7395"/>
    <lineage>
        <taxon>Eukaryota</taxon>
        <taxon>Metazoa</taxon>
        <taxon>Ecdysozoa</taxon>
        <taxon>Arthropoda</taxon>
        <taxon>Hexapoda</taxon>
        <taxon>Insecta</taxon>
        <taxon>Pterygota</taxon>
        <taxon>Neoptera</taxon>
        <taxon>Endopterygota</taxon>
        <taxon>Diptera</taxon>
        <taxon>Brachycera</taxon>
        <taxon>Muscomorpha</taxon>
        <taxon>Hippoboscoidea</taxon>
        <taxon>Glossinidae</taxon>
        <taxon>Glossina</taxon>
    </lineage>
</organism>
<evidence type="ECO:0000313" key="3">
    <source>
        <dbReference type="Proteomes" id="UP000078200"/>
    </source>
</evidence>
<evidence type="ECO:0000313" key="2">
    <source>
        <dbReference type="EnsemblMetazoa" id="GAUT009032-PA"/>
    </source>
</evidence>
<name>A0A1A9UM58_GLOAU</name>
<feature type="compositionally biased region" description="Basic and acidic residues" evidence="1">
    <location>
        <begin position="88"/>
        <end position="97"/>
    </location>
</feature>
<accession>A0A1A9UM58</accession>
<reference evidence="2" key="1">
    <citation type="submission" date="2020-05" db="UniProtKB">
        <authorList>
            <consortium name="EnsemblMetazoa"/>
        </authorList>
    </citation>
    <scope>IDENTIFICATION</scope>
    <source>
        <strain evidence="2">TTRI</strain>
    </source>
</reference>
<dbReference type="AlphaFoldDB" id="A0A1A9UM58"/>
<dbReference type="EnsemblMetazoa" id="GAUT009032-RA">
    <property type="protein sequence ID" value="GAUT009032-PA"/>
    <property type="gene ID" value="GAUT009032"/>
</dbReference>
<proteinExistence type="predicted"/>
<evidence type="ECO:0000256" key="1">
    <source>
        <dbReference type="SAM" id="MobiDB-lite"/>
    </source>
</evidence>
<keyword evidence="3" id="KW-1185">Reference proteome</keyword>
<protein>
    <submittedName>
        <fullName evidence="2">Uncharacterized protein</fullName>
    </submittedName>
</protein>
<dbReference type="VEuPathDB" id="VectorBase:GAUT009032"/>